<dbReference type="Proteomes" id="UP001491310">
    <property type="component" value="Unassembled WGS sequence"/>
</dbReference>
<feature type="compositionally biased region" description="Polar residues" evidence="1">
    <location>
        <begin position="49"/>
        <end position="67"/>
    </location>
</feature>
<gene>
    <name evidence="2" type="ORF">WJX75_000434</name>
</gene>
<feature type="compositionally biased region" description="Basic and acidic residues" evidence="1">
    <location>
        <begin position="15"/>
        <end position="26"/>
    </location>
</feature>
<evidence type="ECO:0000256" key="1">
    <source>
        <dbReference type="SAM" id="MobiDB-lite"/>
    </source>
</evidence>
<protein>
    <submittedName>
        <fullName evidence="2">Uncharacterized protein</fullName>
    </submittedName>
</protein>
<keyword evidence="3" id="KW-1185">Reference proteome</keyword>
<sequence>MTNRMAEPPPGNLHRVLDEDGKDRTPKPLVQRSAAAGYTAGPGRADANPGNSTSGSTRQSRLSSRVSTMSLQLRGSVTFYCKRLAQCGRFNTLEISSAMTYQKQHCSRSAKKGIQYLDMQLHRLSDLCKNHMTARHVEWKLLTRPARSALGT</sequence>
<feature type="region of interest" description="Disordered" evidence="1">
    <location>
        <begin position="1"/>
        <end position="67"/>
    </location>
</feature>
<accession>A0ABR2YSZ8</accession>
<evidence type="ECO:0000313" key="3">
    <source>
        <dbReference type="Proteomes" id="UP001491310"/>
    </source>
</evidence>
<comment type="caution">
    <text evidence="2">The sequence shown here is derived from an EMBL/GenBank/DDBJ whole genome shotgun (WGS) entry which is preliminary data.</text>
</comment>
<organism evidence="2 3">
    <name type="scientific">Coccomyxa subellipsoidea</name>
    <dbReference type="NCBI Taxonomy" id="248742"/>
    <lineage>
        <taxon>Eukaryota</taxon>
        <taxon>Viridiplantae</taxon>
        <taxon>Chlorophyta</taxon>
        <taxon>core chlorophytes</taxon>
        <taxon>Trebouxiophyceae</taxon>
        <taxon>Trebouxiophyceae incertae sedis</taxon>
        <taxon>Coccomyxaceae</taxon>
        <taxon>Coccomyxa</taxon>
    </lineage>
</organism>
<dbReference type="EMBL" id="JALJOT010000005">
    <property type="protein sequence ID" value="KAK9914777.1"/>
    <property type="molecule type" value="Genomic_DNA"/>
</dbReference>
<evidence type="ECO:0000313" key="2">
    <source>
        <dbReference type="EMBL" id="KAK9914777.1"/>
    </source>
</evidence>
<reference evidence="2 3" key="1">
    <citation type="journal article" date="2024" name="Nat. Commun.">
        <title>Phylogenomics reveals the evolutionary origins of lichenization in chlorophyte algae.</title>
        <authorList>
            <person name="Puginier C."/>
            <person name="Libourel C."/>
            <person name="Otte J."/>
            <person name="Skaloud P."/>
            <person name="Haon M."/>
            <person name="Grisel S."/>
            <person name="Petersen M."/>
            <person name="Berrin J.G."/>
            <person name="Delaux P.M."/>
            <person name="Dal Grande F."/>
            <person name="Keller J."/>
        </authorList>
    </citation>
    <scope>NUCLEOTIDE SEQUENCE [LARGE SCALE GENOMIC DNA]</scope>
    <source>
        <strain evidence="2 3">SAG 216-7</strain>
    </source>
</reference>
<name>A0ABR2YSZ8_9CHLO</name>
<proteinExistence type="predicted"/>